<sequence length="494" mass="53606">MAQESHAPLTKNRASSPHARLRKEGEANAGKDASGRKEQVAERQPLVLARTVQGFLLLGTRMVQQSMRNALSPLLVFMSAEMDITMAQKGSLLSAIAAGYFFTQVPGGALADRLGAKNVMTAALGLSALCCLAIPFFVDSMGVSGLWYIMMVMGSVQGPLFPTSTVYLSKWMPKKVEGGADEKAWGTSMLDIGVTVGTLLVIPMVNSLAGVLGWRLTYQIVGVLSLGFVAVWQLLAAEEPSRCFYISKSELKFLQANVPRPKLKTSAKDEGSGPLGMPWAVAIHPSLWAIFFAHIAFNYGVYYLTNWSPTYYNDVLRLSPNEAKYHLMAPYIMSLIATCTSPLLVKAVGRLGWDLLTTRRLFTASGFLLAAAALAPVHVLRDYSPWVSTALFSLANASFGLTPNGFKANYLEITERYVGVVSGYGNTLGTLASWAGPQLVALLLQHFHSWDLVLLSLAVMNVMASVNYVRLASVKPVEKLLELSKEAPSNKKVD</sequence>
<dbReference type="Gene3D" id="1.20.1250.20">
    <property type="entry name" value="MFS general substrate transporter like domains"/>
    <property type="match status" value="2"/>
</dbReference>
<dbReference type="PROSITE" id="PS50850">
    <property type="entry name" value="MFS"/>
    <property type="match status" value="1"/>
</dbReference>
<keyword evidence="9" id="KW-1185">Reference proteome</keyword>
<keyword evidence="3 6" id="KW-1133">Transmembrane helix</keyword>
<dbReference type="EMBL" id="CAXAMN010024751">
    <property type="protein sequence ID" value="CAK9089658.1"/>
    <property type="molecule type" value="Genomic_DNA"/>
</dbReference>
<evidence type="ECO:0000256" key="2">
    <source>
        <dbReference type="ARBA" id="ARBA00022692"/>
    </source>
</evidence>
<feature type="transmembrane region" description="Helical" evidence="6">
    <location>
        <begin position="144"/>
        <end position="168"/>
    </location>
</feature>
<dbReference type="InterPro" id="IPR050382">
    <property type="entry name" value="MFS_Na/Anion_cotransporter"/>
</dbReference>
<evidence type="ECO:0000313" key="9">
    <source>
        <dbReference type="Proteomes" id="UP001642484"/>
    </source>
</evidence>
<feature type="region of interest" description="Disordered" evidence="5">
    <location>
        <begin position="1"/>
        <end position="40"/>
    </location>
</feature>
<evidence type="ECO:0000256" key="1">
    <source>
        <dbReference type="ARBA" id="ARBA00004141"/>
    </source>
</evidence>
<dbReference type="InterPro" id="IPR020846">
    <property type="entry name" value="MFS_dom"/>
</dbReference>
<organism evidence="8 9">
    <name type="scientific">Durusdinium trenchii</name>
    <dbReference type="NCBI Taxonomy" id="1381693"/>
    <lineage>
        <taxon>Eukaryota</taxon>
        <taxon>Sar</taxon>
        <taxon>Alveolata</taxon>
        <taxon>Dinophyceae</taxon>
        <taxon>Suessiales</taxon>
        <taxon>Symbiodiniaceae</taxon>
        <taxon>Durusdinium</taxon>
    </lineage>
</organism>
<feature type="transmembrane region" description="Helical" evidence="6">
    <location>
        <begin position="447"/>
        <end position="469"/>
    </location>
</feature>
<feature type="transmembrane region" description="Helical" evidence="6">
    <location>
        <begin position="325"/>
        <end position="349"/>
    </location>
</feature>
<evidence type="ECO:0000313" key="8">
    <source>
        <dbReference type="EMBL" id="CAK9089658.1"/>
    </source>
</evidence>
<dbReference type="InterPro" id="IPR011701">
    <property type="entry name" value="MFS"/>
</dbReference>
<dbReference type="PANTHER" id="PTHR11662">
    <property type="entry name" value="SOLUTE CARRIER FAMILY 17"/>
    <property type="match status" value="1"/>
</dbReference>
<dbReference type="Proteomes" id="UP001642484">
    <property type="component" value="Unassembled WGS sequence"/>
</dbReference>
<evidence type="ECO:0000256" key="6">
    <source>
        <dbReference type="SAM" id="Phobius"/>
    </source>
</evidence>
<comment type="subcellular location">
    <subcellularLocation>
        <location evidence="1">Membrane</location>
        <topology evidence="1">Multi-pass membrane protein</topology>
    </subcellularLocation>
</comment>
<feature type="transmembrane region" description="Helical" evidence="6">
    <location>
        <begin position="119"/>
        <end position="138"/>
    </location>
</feature>
<evidence type="ECO:0000256" key="3">
    <source>
        <dbReference type="ARBA" id="ARBA00022989"/>
    </source>
</evidence>
<proteinExistence type="predicted"/>
<dbReference type="Pfam" id="PF07690">
    <property type="entry name" value="MFS_1"/>
    <property type="match status" value="1"/>
</dbReference>
<dbReference type="PANTHER" id="PTHR11662:SF399">
    <property type="entry name" value="FI19708P1-RELATED"/>
    <property type="match status" value="1"/>
</dbReference>
<evidence type="ECO:0000256" key="5">
    <source>
        <dbReference type="SAM" id="MobiDB-lite"/>
    </source>
</evidence>
<keyword evidence="4 6" id="KW-0472">Membrane</keyword>
<feature type="transmembrane region" description="Helical" evidence="6">
    <location>
        <begin position="361"/>
        <end position="380"/>
    </location>
</feature>
<gene>
    <name evidence="8" type="ORF">CCMP2556_LOCUS43134</name>
</gene>
<name>A0ABP0QN23_9DINO</name>
<comment type="caution">
    <text evidence="8">The sequence shown here is derived from an EMBL/GenBank/DDBJ whole genome shotgun (WGS) entry which is preliminary data.</text>
</comment>
<feature type="domain" description="Major facilitator superfamily (MFS) profile" evidence="7">
    <location>
        <begin position="47"/>
        <end position="476"/>
    </location>
</feature>
<evidence type="ECO:0000256" key="4">
    <source>
        <dbReference type="ARBA" id="ARBA00023136"/>
    </source>
</evidence>
<protein>
    <recommendedName>
        <fullName evidence="7">Major facilitator superfamily (MFS) profile domain-containing protein</fullName>
    </recommendedName>
</protein>
<evidence type="ECO:0000259" key="7">
    <source>
        <dbReference type="PROSITE" id="PS50850"/>
    </source>
</evidence>
<accession>A0ABP0QN23</accession>
<dbReference type="SUPFAM" id="SSF103473">
    <property type="entry name" value="MFS general substrate transporter"/>
    <property type="match status" value="1"/>
</dbReference>
<feature type="transmembrane region" description="Helical" evidence="6">
    <location>
        <begin position="287"/>
        <end position="305"/>
    </location>
</feature>
<keyword evidence="2 6" id="KW-0812">Transmembrane</keyword>
<reference evidence="8 9" key="1">
    <citation type="submission" date="2024-02" db="EMBL/GenBank/DDBJ databases">
        <authorList>
            <person name="Chen Y."/>
            <person name="Shah S."/>
            <person name="Dougan E. K."/>
            <person name="Thang M."/>
            <person name="Chan C."/>
        </authorList>
    </citation>
    <scope>NUCLEOTIDE SEQUENCE [LARGE SCALE GENOMIC DNA]</scope>
</reference>
<dbReference type="InterPro" id="IPR036259">
    <property type="entry name" value="MFS_trans_sf"/>
</dbReference>
<feature type="transmembrane region" description="Helical" evidence="6">
    <location>
        <begin position="189"/>
        <end position="212"/>
    </location>
</feature>